<dbReference type="STRING" id="41067.A0A2I2F0V0"/>
<feature type="domain" description="AMP-dependent synthetase/ligase" evidence="4">
    <location>
        <begin position="264"/>
        <end position="596"/>
    </location>
</feature>
<dbReference type="OrthoDB" id="10253869at2759"/>
<proteinExistence type="inferred from homology"/>
<dbReference type="Pfam" id="PF00501">
    <property type="entry name" value="AMP-binding"/>
    <property type="match status" value="1"/>
</dbReference>
<dbReference type="Proteomes" id="UP000234585">
    <property type="component" value="Unassembled WGS sequence"/>
</dbReference>
<feature type="region of interest" description="Disordered" evidence="3">
    <location>
        <begin position="725"/>
        <end position="746"/>
    </location>
</feature>
<dbReference type="Gene3D" id="3.40.50.12780">
    <property type="entry name" value="N-terminal domain of ligase-like"/>
    <property type="match status" value="2"/>
</dbReference>
<protein>
    <recommendedName>
        <fullName evidence="4">AMP-dependent synthetase/ligase domain-containing protein</fullName>
    </recommendedName>
</protein>
<accession>A0A2I2F0V0</accession>
<dbReference type="PANTHER" id="PTHR43201:SF5">
    <property type="entry name" value="MEDIUM-CHAIN ACYL-COA LIGASE ACSF2, MITOCHONDRIAL"/>
    <property type="match status" value="1"/>
</dbReference>
<dbReference type="InterPro" id="IPR018376">
    <property type="entry name" value="Enoyl-CoA_hyd/isom_CS"/>
</dbReference>
<evidence type="ECO:0000313" key="5">
    <source>
        <dbReference type="EMBL" id="PLB34260.1"/>
    </source>
</evidence>
<evidence type="ECO:0000313" key="6">
    <source>
        <dbReference type="Proteomes" id="UP000234585"/>
    </source>
</evidence>
<dbReference type="Gene3D" id="3.30.300.30">
    <property type="match status" value="1"/>
</dbReference>
<dbReference type="SUPFAM" id="SSF56801">
    <property type="entry name" value="Acetyl-CoA synthetase-like"/>
    <property type="match status" value="1"/>
</dbReference>
<evidence type="ECO:0000259" key="4">
    <source>
        <dbReference type="Pfam" id="PF00501"/>
    </source>
</evidence>
<keyword evidence="2" id="KW-0436">Ligase</keyword>
<dbReference type="EMBL" id="KZ559183">
    <property type="protein sequence ID" value="PLB34260.1"/>
    <property type="molecule type" value="Genomic_DNA"/>
</dbReference>
<comment type="similarity">
    <text evidence="1">Belongs to the ATP-dependent AMP-binding enzyme family.</text>
</comment>
<dbReference type="PROSITE" id="PS00166">
    <property type="entry name" value="ENOYL_COA_HYDRATASE"/>
    <property type="match status" value="1"/>
</dbReference>
<dbReference type="InterPro" id="IPR045851">
    <property type="entry name" value="AMP-bd_C_sf"/>
</dbReference>
<dbReference type="Gene3D" id="3.90.226.10">
    <property type="entry name" value="2-enoyl-CoA Hydratase, Chain A, domain 1"/>
    <property type="match status" value="1"/>
</dbReference>
<dbReference type="GeneID" id="36524130"/>
<dbReference type="PROSITE" id="PS00455">
    <property type="entry name" value="AMP_BINDING"/>
    <property type="match status" value="1"/>
</dbReference>
<evidence type="ECO:0000256" key="3">
    <source>
        <dbReference type="SAM" id="MobiDB-lite"/>
    </source>
</evidence>
<reference evidence="5 6" key="1">
    <citation type="submission" date="2017-12" db="EMBL/GenBank/DDBJ databases">
        <authorList>
            <consortium name="DOE Joint Genome Institute"/>
            <person name="Haridas S."/>
            <person name="Kjaerbolling I."/>
            <person name="Vesth T.C."/>
            <person name="Frisvad J.C."/>
            <person name="Nybo J.L."/>
            <person name="Theobald S."/>
            <person name="Kuo A."/>
            <person name="Bowyer P."/>
            <person name="Matsuda Y."/>
            <person name="Mondo S."/>
            <person name="Lyhne E.K."/>
            <person name="Kogle M.E."/>
            <person name="Clum A."/>
            <person name="Lipzen A."/>
            <person name="Salamov A."/>
            <person name="Ngan C.Y."/>
            <person name="Daum C."/>
            <person name="Chiniquy J."/>
            <person name="Barry K."/>
            <person name="LaButti K."/>
            <person name="Simmons B.A."/>
            <person name="Magnuson J.K."/>
            <person name="Mortensen U.H."/>
            <person name="Larsen T.O."/>
            <person name="Grigoriev I.V."/>
            <person name="Baker S.E."/>
            <person name="Andersen M.R."/>
            <person name="Nordberg H.P."/>
            <person name="Cantor M.N."/>
            <person name="Hua S.X."/>
        </authorList>
    </citation>
    <scope>NUCLEOTIDE SEQUENCE [LARGE SCALE GENOMIC DNA]</scope>
    <source>
        <strain evidence="5 6">CBS 102.13</strain>
    </source>
</reference>
<dbReference type="AlphaFoldDB" id="A0A2I2F0V0"/>
<dbReference type="GO" id="GO:0031956">
    <property type="term" value="F:medium-chain fatty acid-CoA ligase activity"/>
    <property type="evidence" value="ECO:0007669"/>
    <property type="project" value="TreeGrafter"/>
</dbReference>
<dbReference type="InterPro" id="IPR029045">
    <property type="entry name" value="ClpP/crotonase-like_dom_sf"/>
</dbReference>
<evidence type="ECO:0000256" key="2">
    <source>
        <dbReference type="ARBA" id="ARBA00022598"/>
    </source>
</evidence>
<dbReference type="CDD" id="cd06558">
    <property type="entry name" value="crotonase-like"/>
    <property type="match status" value="1"/>
</dbReference>
<dbReference type="InterPro" id="IPR001753">
    <property type="entry name" value="Enoyl-CoA_hydra/iso"/>
</dbReference>
<gene>
    <name evidence="5" type="ORF">BDW47DRAFT_129257</name>
</gene>
<dbReference type="PANTHER" id="PTHR43201">
    <property type="entry name" value="ACYL-COA SYNTHETASE"/>
    <property type="match status" value="1"/>
</dbReference>
<sequence length="746" mass="81309">MSTVIVSHPTPKVTKITLNRPGSLNAINAELLHDLTDALRIHGGAHVLIIEGAGDRAFCAGEDLKETLAPRSGSAEELRVAFDQLQTITRLTASAPALIVAAVQGYAVGGGAEFALAADFVVGGRNAKFRFPEVTLGHAVTGGISLRLPQMVGLLKAKELLIRGRTIGAEEASAHGLLSEIADNPKARAEQLAVELSELPRTAAASLKMSIERAVFPNMEVALHEEVNAASYCFARIEAANAFRDFARRKHGSQPVRDINTALKKAAENHTEKVFVRCQGQDVSFRSFERSVTALASGFQRIGVRPGSRVLVMMENSLEMVHTWMAANYLGAVWVPVNTDWRSLTLKNAVVAADATVAIVDEPFLELLRATGAFPDKDIWIRGGADPQSLPQLYDSGPVAQEAFAATPASTSAFLYTSGTTGKSKLCILSHEYFITQARLLIEGYATALTVIPAILLGATAALSPRFTASRFWDEIRETKATVYDFMGATLALIYKEPPSPRDREHRVRLAWGVPIPAFAEQYERRFGHSLHTLYGSVEASIPIVQQGRRVPGSCGTLRSGYQLRIADREDEPLPPNTAGQLLLRSENPNAFFHGYFNDPKTTARAYSKMWFHTGDIAKTDEHGNVYFLGRMKDVIRRQGENISAAEVEEEFLQHPDVMMAAALAVPGRLGPGTEDELKVVVTLLPGSRVDEEALWNWSRKGMARSQVPTVIEIMDELKRTPTGKVEKGSLSAHGGKMFTTRPARL</sequence>
<dbReference type="GO" id="GO:0006631">
    <property type="term" value="P:fatty acid metabolic process"/>
    <property type="evidence" value="ECO:0007669"/>
    <property type="project" value="TreeGrafter"/>
</dbReference>
<dbReference type="InterPro" id="IPR020845">
    <property type="entry name" value="AMP-binding_CS"/>
</dbReference>
<dbReference type="Pfam" id="PF00378">
    <property type="entry name" value="ECH_1"/>
    <property type="match status" value="1"/>
</dbReference>
<dbReference type="SUPFAM" id="SSF52096">
    <property type="entry name" value="ClpP/crotonase"/>
    <property type="match status" value="1"/>
</dbReference>
<evidence type="ECO:0000256" key="1">
    <source>
        <dbReference type="ARBA" id="ARBA00006432"/>
    </source>
</evidence>
<dbReference type="RefSeq" id="XP_024668272.1">
    <property type="nucleotide sequence ID" value="XM_024816970.1"/>
</dbReference>
<keyword evidence="6" id="KW-1185">Reference proteome</keyword>
<name>A0A2I2F0V0_ASPCN</name>
<dbReference type="InterPro" id="IPR000873">
    <property type="entry name" value="AMP-dep_synth/lig_dom"/>
</dbReference>
<dbReference type="InterPro" id="IPR042099">
    <property type="entry name" value="ANL_N_sf"/>
</dbReference>
<organism evidence="5 6">
    <name type="scientific">Aspergillus candidus</name>
    <dbReference type="NCBI Taxonomy" id="41067"/>
    <lineage>
        <taxon>Eukaryota</taxon>
        <taxon>Fungi</taxon>
        <taxon>Dikarya</taxon>
        <taxon>Ascomycota</taxon>
        <taxon>Pezizomycotina</taxon>
        <taxon>Eurotiomycetes</taxon>
        <taxon>Eurotiomycetidae</taxon>
        <taxon>Eurotiales</taxon>
        <taxon>Aspergillaceae</taxon>
        <taxon>Aspergillus</taxon>
        <taxon>Aspergillus subgen. Circumdati</taxon>
    </lineage>
</organism>